<dbReference type="PROSITE" id="PS50213">
    <property type="entry name" value="FAS1"/>
    <property type="match status" value="1"/>
</dbReference>
<evidence type="ECO:0000256" key="3">
    <source>
        <dbReference type="ARBA" id="ARBA00022729"/>
    </source>
</evidence>
<protein>
    <submittedName>
        <fullName evidence="7">Putative outer membrane starch-binding protein</fullName>
    </submittedName>
</protein>
<dbReference type="InterPro" id="IPR033985">
    <property type="entry name" value="SusD-like_N"/>
</dbReference>
<dbReference type="InterPro" id="IPR012944">
    <property type="entry name" value="SusD_RagB_dom"/>
</dbReference>
<dbReference type="Pfam" id="PF07980">
    <property type="entry name" value="SusD_RagB"/>
    <property type="match status" value="1"/>
</dbReference>
<dbReference type="OrthoDB" id="611136at2"/>
<sequence>MKHNYLLIVTILAFGLITSCKKDPAPKPDPEPDPGTTIVDDRPPEKVVEALTTELAKVEDVSEFAEALKNVVLTQEEVSQGLTIFAPLNSQRSAPQAIASRFSNRTMVASASQERFSNRLSAEVSEPVELTDAELRDHIVKGVYKLADLADGTVLITLSGKSLKIKKEGDQTWINGVKMNEGTVSADGKQTIFVVNEPLTGTEVTDEPAAPSGIEVTVWDATEWSPENSMGKVASGAQVAIYRTQLDYANDNPLFEEESDAQGKVTFNNVEPGIYYIVATKGDMSNIFYKNKNPGDELFTGMVSVGIFQTQGQMDAAAANQSKKLGNFEWMDMNGDGVINNDDRVTLPAESVDIEEGNIVPISILIGYSDNDAMGPLRRESQVLDFLTGGYINITDWLSKEIPLLDGVLSDDSDAPQDGYSTYLGMPAIDNFTFLATNVAINQLWNVSYGNISNLNKLIRDVPNVNMANKNQVLAQARALRAAIYIQLMTYYGNVPIQNDVVMEAGIVNSSKQEVYEYIKQELTEIQNDMPGANTGNLGQLNNLFTSALLSKAALANKDYTLAAAAAAEVINSNKYVLESSNTAFTQTSKETIWGYPSQFTNEFRAYFFGRTFSPVIRLSEIYLIAAEANIQTGNVQKAIGYLNPILQSNSLPSLLGTESTGALNNALRNVWKTSMPREGLRFANLVRWGIASEVLGNKGFNASKHNLLPIPQVTIDRFSGITQNPGY</sequence>
<dbReference type="GO" id="GO:0009279">
    <property type="term" value="C:cell outer membrane"/>
    <property type="evidence" value="ECO:0007669"/>
    <property type="project" value="UniProtKB-SubCell"/>
</dbReference>
<dbReference type="SUPFAM" id="SSF82153">
    <property type="entry name" value="FAS1 domain"/>
    <property type="match status" value="1"/>
</dbReference>
<dbReference type="EMBL" id="SMGO01000002">
    <property type="protein sequence ID" value="TCK83193.1"/>
    <property type="molecule type" value="Genomic_DNA"/>
</dbReference>
<comment type="subcellular location">
    <subcellularLocation>
        <location evidence="1">Cell outer membrane</location>
    </subcellularLocation>
</comment>
<dbReference type="InterPro" id="IPR011990">
    <property type="entry name" value="TPR-like_helical_dom_sf"/>
</dbReference>
<accession>A0A4R1M0N6</accession>
<name>A0A4R1M0N6_9SPHI</name>
<feature type="domain" description="FAS1" evidence="6">
    <location>
        <begin position="48"/>
        <end position="218"/>
    </location>
</feature>
<reference evidence="7 8" key="1">
    <citation type="submission" date="2019-03" db="EMBL/GenBank/DDBJ databases">
        <title>Genomic Encyclopedia of Archaeal and Bacterial Type Strains, Phase II (KMG-II): from individual species to whole genera.</title>
        <authorList>
            <person name="Goeker M."/>
        </authorList>
    </citation>
    <scope>NUCLEOTIDE SEQUENCE [LARGE SCALE GENOMIC DNA]</scope>
    <source>
        <strain evidence="7 8">DSM 22554</strain>
    </source>
</reference>
<comment type="caution">
    <text evidence="7">The sequence shown here is derived from an EMBL/GenBank/DDBJ whole genome shotgun (WGS) entry which is preliminary data.</text>
</comment>
<keyword evidence="8" id="KW-1185">Reference proteome</keyword>
<evidence type="ECO:0000313" key="7">
    <source>
        <dbReference type="EMBL" id="TCK83193.1"/>
    </source>
</evidence>
<gene>
    <name evidence="7" type="ORF">C8N28_1783</name>
</gene>
<evidence type="ECO:0000256" key="1">
    <source>
        <dbReference type="ARBA" id="ARBA00004442"/>
    </source>
</evidence>
<comment type="similarity">
    <text evidence="2">Belongs to the SusD family.</text>
</comment>
<keyword evidence="5" id="KW-0998">Cell outer membrane</keyword>
<dbReference type="Pfam" id="PF14322">
    <property type="entry name" value="SusD-like_3"/>
    <property type="match status" value="1"/>
</dbReference>
<evidence type="ECO:0000256" key="4">
    <source>
        <dbReference type="ARBA" id="ARBA00023136"/>
    </source>
</evidence>
<proteinExistence type="inferred from homology"/>
<dbReference type="Gene3D" id="1.25.40.390">
    <property type="match status" value="2"/>
</dbReference>
<evidence type="ECO:0000259" key="6">
    <source>
        <dbReference type="PROSITE" id="PS50213"/>
    </source>
</evidence>
<dbReference type="PROSITE" id="PS51257">
    <property type="entry name" value="PROKAR_LIPOPROTEIN"/>
    <property type="match status" value="1"/>
</dbReference>
<evidence type="ECO:0000256" key="5">
    <source>
        <dbReference type="ARBA" id="ARBA00023237"/>
    </source>
</evidence>
<dbReference type="AlphaFoldDB" id="A0A4R1M0N6"/>
<keyword evidence="3" id="KW-0732">Signal</keyword>
<evidence type="ECO:0000256" key="2">
    <source>
        <dbReference type="ARBA" id="ARBA00006275"/>
    </source>
</evidence>
<dbReference type="Gene3D" id="2.30.180.10">
    <property type="entry name" value="FAS1 domain"/>
    <property type="match status" value="1"/>
</dbReference>
<dbReference type="Pfam" id="PF02469">
    <property type="entry name" value="Fasciclin"/>
    <property type="match status" value="1"/>
</dbReference>
<dbReference type="InterPro" id="IPR036378">
    <property type="entry name" value="FAS1_dom_sf"/>
</dbReference>
<dbReference type="SUPFAM" id="SSF48452">
    <property type="entry name" value="TPR-like"/>
    <property type="match status" value="1"/>
</dbReference>
<dbReference type="Proteomes" id="UP000294616">
    <property type="component" value="Unassembled WGS sequence"/>
</dbReference>
<dbReference type="RefSeq" id="WP_132223947.1">
    <property type="nucleotide sequence ID" value="NZ_SMGO01000002.1"/>
</dbReference>
<dbReference type="InterPro" id="IPR000782">
    <property type="entry name" value="FAS1_domain"/>
</dbReference>
<keyword evidence="4" id="KW-0472">Membrane</keyword>
<organism evidence="7 8">
    <name type="scientific">Albibacterium bauzanense</name>
    <dbReference type="NCBI Taxonomy" id="653929"/>
    <lineage>
        <taxon>Bacteria</taxon>
        <taxon>Pseudomonadati</taxon>
        <taxon>Bacteroidota</taxon>
        <taxon>Sphingobacteriia</taxon>
        <taxon>Sphingobacteriales</taxon>
        <taxon>Sphingobacteriaceae</taxon>
        <taxon>Albibacterium</taxon>
    </lineage>
</organism>
<evidence type="ECO:0000313" key="8">
    <source>
        <dbReference type="Proteomes" id="UP000294616"/>
    </source>
</evidence>